<dbReference type="EMBL" id="JAQIZT010000011">
    <property type="protein sequence ID" value="KAJ6978898.1"/>
    <property type="molecule type" value="Genomic_DNA"/>
</dbReference>
<organism evidence="1 2">
    <name type="scientific">Populus alba x Populus x berolinensis</name>
    <dbReference type="NCBI Taxonomy" id="444605"/>
    <lineage>
        <taxon>Eukaryota</taxon>
        <taxon>Viridiplantae</taxon>
        <taxon>Streptophyta</taxon>
        <taxon>Embryophyta</taxon>
        <taxon>Tracheophyta</taxon>
        <taxon>Spermatophyta</taxon>
        <taxon>Magnoliopsida</taxon>
        <taxon>eudicotyledons</taxon>
        <taxon>Gunneridae</taxon>
        <taxon>Pentapetalae</taxon>
        <taxon>rosids</taxon>
        <taxon>fabids</taxon>
        <taxon>Malpighiales</taxon>
        <taxon>Salicaceae</taxon>
        <taxon>Saliceae</taxon>
        <taxon>Populus</taxon>
    </lineage>
</organism>
<sequence>MMEYGTIMFLQRNQNGFPTETTQSLILQVR</sequence>
<keyword evidence="2" id="KW-1185">Reference proteome</keyword>
<evidence type="ECO:0000313" key="2">
    <source>
        <dbReference type="Proteomes" id="UP001164929"/>
    </source>
</evidence>
<comment type="caution">
    <text evidence="1">The sequence shown here is derived from an EMBL/GenBank/DDBJ whole genome shotgun (WGS) entry which is preliminary data.</text>
</comment>
<dbReference type="Proteomes" id="UP001164929">
    <property type="component" value="Chromosome 11"/>
</dbReference>
<proteinExistence type="predicted"/>
<gene>
    <name evidence="1" type="ORF">NC653_027162</name>
</gene>
<name>A0AAD6M4K2_9ROSI</name>
<dbReference type="AlphaFoldDB" id="A0AAD6M4K2"/>
<accession>A0AAD6M4K2</accession>
<reference evidence="1" key="1">
    <citation type="journal article" date="2023" name="Mol. Ecol. Resour.">
        <title>Chromosome-level genome assembly of a triploid poplar Populus alba 'Berolinensis'.</title>
        <authorList>
            <person name="Chen S."/>
            <person name="Yu Y."/>
            <person name="Wang X."/>
            <person name="Wang S."/>
            <person name="Zhang T."/>
            <person name="Zhou Y."/>
            <person name="He R."/>
            <person name="Meng N."/>
            <person name="Wang Y."/>
            <person name="Liu W."/>
            <person name="Liu Z."/>
            <person name="Liu J."/>
            <person name="Guo Q."/>
            <person name="Huang H."/>
            <person name="Sederoff R.R."/>
            <person name="Wang G."/>
            <person name="Qu G."/>
            <person name="Chen S."/>
        </authorList>
    </citation>
    <scope>NUCLEOTIDE SEQUENCE</scope>
    <source>
        <strain evidence="1">SC-2020</strain>
    </source>
</reference>
<protein>
    <submittedName>
        <fullName evidence="1">Uncharacterized protein</fullName>
    </submittedName>
</protein>
<evidence type="ECO:0000313" key="1">
    <source>
        <dbReference type="EMBL" id="KAJ6978898.1"/>
    </source>
</evidence>